<reference evidence="1 2" key="1">
    <citation type="submission" date="2021-10" db="EMBL/GenBank/DDBJ databases">
        <title>Lutispora strain m25 sp. nov., a thermophilic, non-spore-forming bacterium isolated from a lab-scale methanogenic bioreactor digesting anaerobic sludge.</title>
        <authorList>
            <person name="El Houari A."/>
            <person name="Mcdonald J."/>
        </authorList>
    </citation>
    <scope>NUCLEOTIDE SEQUENCE [LARGE SCALE GENOMIC DNA]</scope>
    <source>
        <strain evidence="2">m25</strain>
    </source>
</reference>
<dbReference type="Pfam" id="PF19524">
    <property type="entry name" value="DUF6054"/>
    <property type="match status" value="1"/>
</dbReference>
<evidence type="ECO:0000313" key="2">
    <source>
        <dbReference type="Proteomes" id="UP001651880"/>
    </source>
</evidence>
<organism evidence="1 2">
    <name type="scientific">Lutispora saccharofermentans</name>
    <dbReference type="NCBI Taxonomy" id="3024236"/>
    <lineage>
        <taxon>Bacteria</taxon>
        <taxon>Bacillati</taxon>
        <taxon>Bacillota</taxon>
        <taxon>Clostridia</taxon>
        <taxon>Lutisporales</taxon>
        <taxon>Lutisporaceae</taxon>
        <taxon>Lutispora</taxon>
    </lineage>
</organism>
<dbReference type="Proteomes" id="UP001651880">
    <property type="component" value="Unassembled WGS sequence"/>
</dbReference>
<keyword evidence="2" id="KW-1185">Reference proteome</keyword>
<accession>A0ABT1NF78</accession>
<sequence>MADINFKISITPKAACDMLQELDSAELIYDELKRPAPGKEIAILVFEKYYFRSENRAAMTVIIDNFEGVTYVKAIAAGSSQGFIFNFDWGAADNFVESVRKVFKEYILE</sequence>
<dbReference type="InterPro" id="IPR046117">
    <property type="entry name" value="DUF6054"/>
</dbReference>
<gene>
    <name evidence="1" type="ORF">LJD61_10215</name>
</gene>
<name>A0ABT1NF78_9FIRM</name>
<proteinExistence type="predicted"/>
<evidence type="ECO:0000313" key="1">
    <source>
        <dbReference type="EMBL" id="MCQ1529915.1"/>
    </source>
</evidence>
<comment type="caution">
    <text evidence="1">The sequence shown here is derived from an EMBL/GenBank/DDBJ whole genome shotgun (WGS) entry which is preliminary data.</text>
</comment>
<dbReference type="EMBL" id="JAJEKE010000008">
    <property type="protein sequence ID" value="MCQ1529915.1"/>
    <property type="molecule type" value="Genomic_DNA"/>
</dbReference>
<protein>
    <submittedName>
        <fullName evidence="1">DUF6054 family protein</fullName>
    </submittedName>
</protein>
<dbReference type="RefSeq" id="WP_255227436.1">
    <property type="nucleotide sequence ID" value="NZ_JAJEKE010000008.1"/>
</dbReference>